<dbReference type="InterPro" id="IPR011109">
    <property type="entry name" value="DNA_bind_recombinase_dom"/>
</dbReference>
<dbReference type="PANTHER" id="PTHR30461">
    <property type="entry name" value="DNA-INVERTASE FROM LAMBDOID PROPHAGE"/>
    <property type="match status" value="1"/>
</dbReference>
<keyword evidence="3" id="KW-0175">Coiled coil</keyword>
<evidence type="ECO:0000259" key="4">
    <source>
        <dbReference type="PROSITE" id="PS51737"/>
    </source>
</evidence>
<evidence type="ECO:0000256" key="2">
    <source>
        <dbReference type="ARBA" id="ARBA00023172"/>
    </source>
</evidence>
<sequence>MRAYGHENDGITRVPHEAEHLVAAARKLLGEEGATLGSVAEWMTKEAGPTVFGRPWSPTTLRRRLRNPAVAGLRRNAEGELVEGPAEELLSRATFEALDEYFSKKERGKVPQHVYLLSSGTAVCDLCDAELVSRSSSKGARGYMCEAEGCGKIWISAPPLDEYVSDRVLARLSRPNTLRKLAALRDQVLEQAKEATRTLAELDVQKDELSKALGANELTVKDFQAAKKEMDRLRRSMLDIQRRGKYVEALPELTEEGLTEWWHETAGAEQRRVLVQLVVAEVRVESAARRGSNKFDEDRFTIRYR</sequence>
<reference evidence="5 6" key="1">
    <citation type="submission" date="2024-06" db="EMBL/GenBank/DDBJ databases">
        <title>The Natural Products Discovery Center: Release of the First 8490 Sequenced Strains for Exploring Actinobacteria Biosynthetic Diversity.</title>
        <authorList>
            <person name="Kalkreuter E."/>
            <person name="Kautsar S.A."/>
            <person name="Yang D."/>
            <person name="Bader C.D."/>
            <person name="Teijaro C.N."/>
            <person name="Fluegel L."/>
            <person name="Davis C.M."/>
            <person name="Simpson J.R."/>
            <person name="Lauterbach L."/>
            <person name="Steele A.D."/>
            <person name="Gui C."/>
            <person name="Meng S."/>
            <person name="Li G."/>
            <person name="Viehrig K."/>
            <person name="Ye F."/>
            <person name="Su P."/>
            <person name="Kiefer A.F."/>
            <person name="Nichols A."/>
            <person name="Cepeda A.J."/>
            <person name="Yan W."/>
            <person name="Fan B."/>
            <person name="Jiang Y."/>
            <person name="Adhikari A."/>
            <person name="Zheng C.-J."/>
            <person name="Schuster L."/>
            <person name="Cowan T.M."/>
            <person name="Smanski M.J."/>
            <person name="Chevrette M.G."/>
            <person name="De Carvalho L.P.S."/>
            <person name="Shen B."/>
        </authorList>
    </citation>
    <scope>NUCLEOTIDE SEQUENCE [LARGE SCALE GENOMIC DNA]</scope>
    <source>
        <strain evidence="5 6">NPDC033843</strain>
    </source>
</reference>
<evidence type="ECO:0000256" key="1">
    <source>
        <dbReference type="ARBA" id="ARBA00023125"/>
    </source>
</evidence>
<dbReference type="Pfam" id="PF07508">
    <property type="entry name" value="Recombinase"/>
    <property type="match status" value="1"/>
</dbReference>
<protein>
    <submittedName>
        <fullName evidence="5">Recombinase family protein</fullName>
    </submittedName>
</protein>
<dbReference type="Gene3D" id="3.90.1750.20">
    <property type="entry name" value="Putative Large Serine Recombinase, Chain B, Domain 2"/>
    <property type="match status" value="1"/>
</dbReference>
<organism evidence="5 6">
    <name type="scientific">Streptomyces sp. 900129855</name>
    <dbReference type="NCBI Taxonomy" id="3155129"/>
    <lineage>
        <taxon>Bacteria</taxon>
        <taxon>Bacillati</taxon>
        <taxon>Actinomycetota</taxon>
        <taxon>Actinomycetes</taxon>
        <taxon>Kitasatosporales</taxon>
        <taxon>Streptomycetaceae</taxon>
        <taxon>Streptomyces</taxon>
    </lineage>
</organism>
<feature type="coiled-coil region" evidence="3">
    <location>
        <begin position="178"/>
        <end position="243"/>
    </location>
</feature>
<proteinExistence type="predicted"/>
<evidence type="ECO:0000256" key="3">
    <source>
        <dbReference type="SAM" id="Coils"/>
    </source>
</evidence>
<dbReference type="PROSITE" id="PS51737">
    <property type="entry name" value="RECOMBINASE_DNA_BIND"/>
    <property type="match status" value="1"/>
</dbReference>
<dbReference type="InterPro" id="IPR050639">
    <property type="entry name" value="SSR_resolvase"/>
</dbReference>
<feature type="domain" description="Recombinase" evidence="4">
    <location>
        <begin position="1"/>
        <end position="108"/>
    </location>
</feature>
<keyword evidence="6" id="KW-1185">Reference proteome</keyword>
<evidence type="ECO:0000313" key="5">
    <source>
        <dbReference type="EMBL" id="MEU3783457.1"/>
    </source>
</evidence>
<accession>A0ABV2ZLM7</accession>
<dbReference type="EMBL" id="JBEZVE010000012">
    <property type="protein sequence ID" value="MEU3783457.1"/>
    <property type="molecule type" value="Genomic_DNA"/>
</dbReference>
<dbReference type="InterPro" id="IPR038109">
    <property type="entry name" value="DNA_bind_recomb_sf"/>
</dbReference>
<keyword evidence="1" id="KW-0238">DNA-binding</keyword>
<dbReference type="Proteomes" id="UP001550739">
    <property type="component" value="Unassembled WGS sequence"/>
</dbReference>
<gene>
    <name evidence="5" type="ORF">AB0E89_23395</name>
</gene>
<dbReference type="RefSeq" id="WP_361704703.1">
    <property type="nucleotide sequence ID" value="NZ_JBEZVE010000012.1"/>
</dbReference>
<keyword evidence="2" id="KW-0233">DNA recombination</keyword>
<dbReference type="PANTHER" id="PTHR30461:SF2">
    <property type="entry name" value="SERINE RECOMBINASE PINE-RELATED"/>
    <property type="match status" value="1"/>
</dbReference>
<comment type="caution">
    <text evidence="5">The sequence shown here is derived from an EMBL/GenBank/DDBJ whole genome shotgun (WGS) entry which is preliminary data.</text>
</comment>
<evidence type="ECO:0000313" key="6">
    <source>
        <dbReference type="Proteomes" id="UP001550739"/>
    </source>
</evidence>
<name>A0ABV2ZLM7_9ACTN</name>